<dbReference type="Proteomes" id="UP001162131">
    <property type="component" value="Unassembled WGS sequence"/>
</dbReference>
<dbReference type="EMBL" id="CAJZBQ010000014">
    <property type="protein sequence ID" value="CAG9315584.1"/>
    <property type="molecule type" value="Genomic_DNA"/>
</dbReference>
<feature type="transmembrane region" description="Helical" evidence="6">
    <location>
        <begin position="48"/>
        <end position="67"/>
    </location>
</feature>
<evidence type="ECO:0000256" key="2">
    <source>
        <dbReference type="ARBA" id="ARBA00022448"/>
    </source>
</evidence>
<dbReference type="Pfam" id="PF07690">
    <property type="entry name" value="MFS_1"/>
    <property type="match status" value="1"/>
</dbReference>
<feature type="transmembrane region" description="Helical" evidence="6">
    <location>
        <begin position="7"/>
        <end position="28"/>
    </location>
</feature>
<feature type="transmembrane region" description="Helical" evidence="6">
    <location>
        <begin position="79"/>
        <end position="96"/>
    </location>
</feature>
<evidence type="ECO:0000313" key="9">
    <source>
        <dbReference type="Proteomes" id="UP001162131"/>
    </source>
</evidence>
<evidence type="ECO:0000259" key="7">
    <source>
        <dbReference type="PROSITE" id="PS50850"/>
    </source>
</evidence>
<feature type="domain" description="Major facilitator superfamily (MFS) profile" evidence="7">
    <location>
        <begin position="7"/>
        <end position="430"/>
    </location>
</feature>
<evidence type="ECO:0000256" key="1">
    <source>
        <dbReference type="ARBA" id="ARBA00004141"/>
    </source>
</evidence>
<comment type="subcellular location">
    <subcellularLocation>
        <location evidence="1">Membrane</location>
        <topology evidence="1">Multi-pass membrane protein</topology>
    </subcellularLocation>
</comment>
<comment type="caution">
    <text evidence="8">The sequence shown here is derived from an EMBL/GenBank/DDBJ whole genome shotgun (WGS) entry which is preliminary data.</text>
</comment>
<dbReference type="InterPro" id="IPR036259">
    <property type="entry name" value="MFS_trans_sf"/>
</dbReference>
<protein>
    <recommendedName>
        <fullName evidence="7">Major facilitator superfamily (MFS) profile domain-containing protein</fullName>
    </recommendedName>
</protein>
<keyword evidence="4 6" id="KW-1133">Transmembrane helix</keyword>
<evidence type="ECO:0000256" key="3">
    <source>
        <dbReference type="ARBA" id="ARBA00022692"/>
    </source>
</evidence>
<dbReference type="InterPro" id="IPR011701">
    <property type="entry name" value="MFS"/>
</dbReference>
<proteinExistence type="predicted"/>
<dbReference type="InterPro" id="IPR020846">
    <property type="entry name" value="MFS_dom"/>
</dbReference>
<keyword evidence="2" id="KW-0813">Transport</keyword>
<evidence type="ECO:0000256" key="5">
    <source>
        <dbReference type="ARBA" id="ARBA00023136"/>
    </source>
</evidence>
<evidence type="ECO:0000256" key="4">
    <source>
        <dbReference type="ARBA" id="ARBA00022989"/>
    </source>
</evidence>
<dbReference type="SUPFAM" id="SSF103473">
    <property type="entry name" value="MFS general substrate transporter"/>
    <property type="match status" value="1"/>
</dbReference>
<dbReference type="AlphaFoldDB" id="A0AAU9ITT7"/>
<gene>
    <name evidence="8" type="ORF">BSTOLATCC_MIC14338</name>
</gene>
<feature type="transmembrane region" description="Helical" evidence="6">
    <location>
        <begin position="178"/>
        <end position="196"/>
    </location>
</feature>
<keyword evidence="9" id="KW-1185">Reference proteome</keyword>
<reference evidence="8" key="1">
    <citation type="submission" date="2021-09" db="EMBL/GenBank/DDBJ databases">
        <authorList>
            <consortium name="AG Swart"/>
            <person name="Singh M."/>
            <person name="Singh A."/>
            <person name="Seah K."/>
            <person name="Emmerich C."/>
        </authorList>
    </citation>
    <scope>NUCLEOTIDE SEQUENCE</scope>
    <source>
        <strain evidence="8">ATCC30299</strain>
    </source>
</reference>
<dbReference type="Gene3D" id="1.20.1250.20">
    <property type="entry name" value="MFS general substrate transporter like domains"/>
    <property type="match status" value="1"/>
</dbReference>
<feature type="transmembrane region" description="Helical" evidence="6">
    <location>
        <begin position="369"/>
        <end position="390"/>
    </location>
</feature>
<dbReference type="PANTHER" id="PTHR23504:SF15">
    <property type="entry name" value="MAJOR FACILITATOR SUPERFAMILY (MFS) PROFILE DOMAIN-CONTAINING PROTEIN"/>
    <property type="match status" value="1"/>
</dbReference>
<dbReference type="GO" id="GO:0016020">
    <property type="term" value="C:membrane"/>
    <property type="evidence" value="ECO:0007669"/>
    <property type="project" value="UniProtKB-SubCell"/>
</dbReference>
<feature type="transmembrane region" description="Helical" evidence="6">
    <location>
        <begin position="304"/>
        <end position="322"/>
    </location>
</feature>
<dbReference type="PROSITE" id="PS50850">
    <property type="entry name" value="MFS"/>
    <property type="match status" value="1"/>
</dbReference>
<name>A0AAU9ITT7_9CILI</name>
<keyword evidence="3 6" id="KW-0812">Transmembrane</keyword>
<dbReference type="PANTHER" id="PTHR23504">
    <property type="entry name" value="MAJOR FACILITATOR SUPERFAMILY DOMAIN-CONTAINING PROTEIN 10"/>
    <property type="match status" value="1"/>
</dbReference>
<feature type="transmembrane region" description="Helical" evidence="6">
    <location>
        <begin position="402"/>
        <end position="422"/>
    </location>
</feature>
<dbReference type="GO" id="GO:0022857">
    <property type="term" value="F:transmembrane transporter activity"/>
    <property type="evidence" value="ECO:0007669"/>
    <property type="project" value="InterPro"/>
</dbReference>
<organism evidence="8 9">
    <name type="scientific">Blepharisma stoltei</name>
    <dbReference type="NCBI Taxonomy" id="1481888"/>
    <lineage>
        <taxon>Eukaryota</taxon>
        <taxon>Sar</taxon>
        <taxon>Alveolata</taxon>
        <taxon>Ciliophora</taxon>
        <taxon>Postciliodesmatophora</taxon>
        <taxon>Heterotrichea</taxon>
        <taxon>Heterotrichida</taxon>
        <taxon>Blepharismidae</taxon>
        <taxon>Blepharisma</taxon>
    </lineage>
</organism>
<evidence type="ECO:0000256" key="6">
    <source>
        <dbReference type="SAM" id="Phobius"/>
    </source>
</evidence>
<keyword evidence="5 6" id="KW-0472">Membrane</keyword>
<evidence type="ECO:0000313" key="8">
    <source>
        <dbReference type="EMBL" id="CAG9315584.1"/>
    </source>
</evidence>
<accession>A0AAU9ITT7</accession>
<sequence length="456" mass="50677">MKKKTIILIGIYTAYFANAIVFTLVIPFASKMVIKFEIADDRSSTGTWVGLMTFSLMFGRTITSACWGSICDRWGRKPVMLIGIASITIFSLLFGFSPNFWWALTSRFLLGVFTPLAIVTKTLISEICPDEEQPSAMALQSMLWQIGLVAGNVLGGVLEDPESSGLIKSGIFADFPFLLPNCVAALIAFLSFWLVYPNLEETLQKTELIGGSSISNTRTSKQIITDPVVCKILSAYTIWANNSTAMNELMVLYLWTDIKYGGFELNPKEIGLFLGASTILIAIFQKNIASFMIKKYGLVRTAKITTFLAIPILLLAPLASLLNRDLVFRWVVLALIQMTWITVNIISFTAISCMSNNSVISQERGRMNGLFMTSASLAKSIAPLLIGFTFTSTVKDGLFFPLNYSFSFYLIAAIEVVMWNICKWLPVSLNQSKEKQGFQLMKHPEDDQTVITNINK</sequence>
<feature type="transmembrane region" description="Helical" evidence="6">
    <location>
        <begin position="328"/>
        <end position="348"/>
    </location>
</feature>